<dbReference type="PANTHER" id="PTHR24006:SF758">
    <property type="entry name" value="UBIQUITIN CARBOXYL-TERMINAL HYDROLASE 36"/>
    <property type="match status" value="1"/>
</dbReference>
<feature type="region of interest" description="Disordered" evidence="8">
    <location>
        <begin position="130"/>
        <end position="163"/>
    </location>
</feature>
<evidence type="ECO:0000256" key="1">
    <source>
        <dbReference type="ARBA" id="ARBA00000707"/>
    </source>
</evidence>
<sequence>MSKKRNAKKRRREQRRQMEEHSRLTNDSFQDQQRATSTNKHSKGDGAPPSFDKSRSVNSSSLPTAVDGFGSQKRSIAAIQFVYPERNGRKPYRFQKELLDTFIVPPQEKIEKGLPEFVATNVSLNDILYPDSNREKQSDSGSQLKGDSSQKSPKILHGEHPTNNVVKELRQKNLDVQSLSGQSQGQLSGMSVEDAVRDKLGCRPRANSTDGELNLPQRGLCDERKVLESFKWIPTNVNLSYPKGFVNLGNTCFLNSTVQCLAYLPPFCQSLLSILSHESKHGEKRKTSQGRKVTFILRSLFSQVHGIDGGTTHSGSSLAPRAIVQAVPTLGSCGSRKGYKFRPGRQEDAHEFLVHLLDAMNDGELKEAGINQNASGWRDRLPIPRLDETTFIHRIFGGYFRSQVRCTSCNNRSNTYDPLLNLSLEVSRKACNSVAQALHEFTRKETLDSQNQWKCSGCKKYVCATKQLTVFRPPLSLCIQLKRFTYSGRLKFSVGFGSFGNGGGGQKISKPIEFPAQLKLPLSDGRSCGYSLTGIVIHVGGSASSGHYTAYVRKPGGGSKSQWFHMDDSFVEAVSEQTVLRQRDAYLLFYCREEVKLEFPTPPMSAKEAQELGRAKARARADSLTELQASASTSLITITSKSLCHESTAALEQKRKVNRVEENSNGTVASFPPNLRKQEQNENGDLLEKQRNETSFSAPGKKTDSAELLPTPITAPDFGFEIKRSSVKQFSRRSPDPSKVVVSSKSQRERYGGNIQLGQSPMMKPAIALPDQGEESSSEESSPSDDSSVQDQNDSTSSARISLPVIKSEAKTSFADVSSSSENEEKAFRTINMTESESPHAVQKKALEKPRTRIVLDRGEGREKVEVMMGPRSETKAWTPRAGAVTKSEDYALLGNQRVGRWDDEGNDVATRQHDRGRENLIQQMDKKESNRKRKMYLDRWDAMLDQGQTKKVKEKTDSIKPTTPKKNVFQRIQSSVQRMNRGRAKGHFRPETQKKKRGRRSL</sequence>
<feature type="compositionally biased region" description="Polar residues" evidence="8">
    <location>
        <begin position="25"/>
        <end position="39"/>
    </location>
</feature>
<evidence type="ECO:0000256" key="2">
    <source>
        <dbReference type="ARBA" id="ARBA00009085"/>
    </source>
</evidence>
<protein>
    <recommendedName>
        <fullName evidence="3">ubiquitinyl hydrolase 1</fullName>
        <ecNumber evidence="3">3.4.19.12</ecNumber>
    </recommendedName>
</protein>
<organism evidence="10">
    <name type="scientific">Phaeodactylum tricornutum</name>
    <name type="common">Diatom</name>
    <dbReference type="NCBI Taxonomy" id="2850"/>
    <lineage>
        <taxon>Eukaryota</taxon>
        <taxon>Sar</taxon>
        <taxon>Stramenopiles</taxon>
        <taxon>Ochrophyta</taxon>
        <taxon>Bacillariophyta</taxon>
        <taxon>Bacillariophyceae</taxon>
        <taxon>Bacillariophycidae</taxon>
        <taxon>Naviculales</taxon>
        <taxon>Phaeodactylaceae</taxon>
        <taxon>Phaeodactylum</taxon>
    </lineage>
</organism>
<dbReference type="EC" id="3.4.19.12" evidence="3"/>
<comment type="catalytic activity">
    <reaction evidence="1">
        <text>Thiol-dependent hydrolysis of ester, thioester, amide, peptide and isopeptide bonds formed by the C-terminal Gly of ubiquitin (a 76-residue protein attached to proteins as an intracellular targeting signal).</text>
        <dbReference type="EC" id="3.4.19.12"/>
    </reaction>
</comment>
<feature type="compositionally biased region" description="Basic and acidic residues" evidence="8">
    <location>
        <begin position="676"/>
        <end position="692"/>
    </location>
</feature>
<dbReference type="Gene3D" id="3.90.70.10">
    <property type="entry name" value="Cysteine proteinases"/>
    <property type="match status" value="1"/>
</dbReference>
<dbReference type="PANTHER" id="PTHR24006">
    <property type="entry name" value="UBIQUITIN CARBOXYL-TERMINAL HYDROLASE"/>
    <property type="match status" value="1"/>
</dbReference>
<feature type="compositionally biased region" description="Polar residues" evidence="8">
    <location>
        <begin position="960"/>
        <end position="979"/>
    </location>
</feature>
<evidence type="ECO:0000259" key="9">
    <source>
        <dbReference type="PROSITE" id="PS50235"/>
    </source>
</evidence>
<dbReference type="GO" id="GO:0006508">
    <property type="term" value="P:proteolysis"/>
    <property type="evidence" value="ECO:0007669"/>
    <property type="project" value="UniProtKB-KW"/>
</dbReference>
<dbReference type="GO" id="GO:0005829">
    <property type="term" value="C:cytosol"/>
    <property type="evidence" value="ECO:0007669"/>
    <property type="project" value="TreeGrafter"/>
</dbReference>
<dbReference type="GO" id="GO:0004843">
    <property type="term" value="F:cysteine-type deubiquitinase activity"/>
    <property type="evidence" value="ECO:0007669"/>
    <property type="project" value="UniProtKB-EC"/>
</dbReference>
<accession>A0A8J9X064</accession>
<dbReference type="PROSITE" id="PS50235">
    <property type="entry name" value="USP_3"/>
    <property type="match status" value="1"/>
</dbReference>
<dbReference type="InterPro" id="IPR018200">
    <property type="entry name" value="USP_CS"/>
</dbReference>
<reference evidence="10" key="1">
    <citation type="submission" date="2022-02" db="EMBL/GenBank/DDBJ databases">
        <authorList>
            <person name="Giguere J D."/>
        </authorList>
    </citation>
    <scope>NUCLEOTIDE SEQUENCE</scope>
    <source>
        <strain evidence="10">CCAP 1055/1</strain>
    </source>
</reference>
<feature type="compositionally biased region" description="Low complexity" evidence="8">
    <location>
        <begin position="779"/>
        <end position="798"/>
    </location>
</feature>
<dbReference type="InterPro" id="IPR001394">
    <property type="entry name" value="Peptidase_C19_UCH"/>
</dbReference>
<dbReference type="PROSITE" id="PS00973">
    <property type="entry name" value="USP_2"/>
    <property type="match status" value="1"/>
</dbReference>
<dbReference type="InterPro" id="IPR038765">
    <property type="entry name" value="Papain-like_cys_pep_sf"/>
</dbReference>
<keyword evidence="5" id="KW-0833">Ubl conjugation pathway</keyword>
<dbReference type="SUPFAM" id="SSF54001">
    <property type="entry name" value="Cysteine proteinases"/>
    <property type="match status" value="1"/>
</dbReference>
<evidence type="ECO:0000256" key="5">
    <source>
        <dbReference type="ARBA" id="ARBA00022786"/>
    </source>
</evidence>
<keyword evidence="6" id="KW-0378">Hydrolase</keyword>
<evidence type="ECO:0000256" key="6">
    <source>
        <dbReference type="ARBA" id="ARBA00022801"/>
    </source>
</evidence>
<gene>
    <name evidence="10" type="ORF">PTTT1_LOCUS2059</name>
</gene>
<proteinExistence type="inferred from homology"/>
<dbReference type="Pfam" id="PF00443">
    <property type="entry name" value="UCH"/>
    <property type="match status" value="1"/>
</dbReference>
<dbReference type="GO" id="GO:0005634">
    <property type="term" value="C:nucleus"/>
    <property type="evidence" value="ECO:0007669"/>
    <property type="project" value="TreeGrafter"/>
</dbReference>
<feature type="compositionally biased region" description="Basic residues" evidence="8">
    <location>
        <begin position="1"/>
        <end position="14"/>
    </location>
</feature>
<dbReference type="InterPro" id="IPR050164">
    <property type="entry name" value="Peptidase_C19"/>
</dbReference>
<evidence type="ECO:0000256" key="7">
    <source>
        <dbReference type="ARBA" id="ARBA00022807"/>
    </source>
</evidence>
<evidence type="ECO:0000256" key="4">
    <source>
        <dbReference type="ARBA" id="ARBA00022670"/>
    </source>
</evidence>
<feature type="region of interest" description="Disordered" evidence="8">
    <location>
        <begin position="948"/>
        <end position="1003"/>
    </location>
</feature>
<comment type="similarity">
    <text evidence="2">Belongs to the peptidase C19 family.</text>
</comment>
<keyword evidence="4" id="KW-0645">Protease</keyword>
<evidence type="ECO:0000313" key="10">
    <source>
        <dbReference type="EMBL" id="CAG9276866.1"/>
    </source>
</evidence>
<dbReference type="PROSITE" id="PS00972">
    <property type="entry name" value="USP_1"/>
    <property type="match status" value="1"/>
</dbReference>
<dbReference type="Proteomes" id="UP000836788">
    <property type="component" value="Chromosome 1"/>
</dbReference>
<dbReference type="GO" id="GO:0016579">
    <property type="term" value="P:protein deubiquitination"/>
    <property type="evidence" value="ECO:0007669"/>
    <property type="project" value="InterPro"/>
</dbReference>
<feature type="region of interest" description="Disordered" evidence="8">
    <location>
        <begin position="655"/>
        <end position="804"/>
    </location>
</feature>
<name>A0A8J9X064_PHATR</name>
<feature type="compositionally biased region" description="Polar residues" evidence="8">
    <location>
        <begin position="139"/>
        <end position="152"/>
    </location>
</feature>
<keyword evidence="7" id="KW-0788">Thiol protease</keyword>
<evidence type="ECO:0000256" key="3">
    <source>
        <dbReference type="ARBA" id="ARBA00012759"/>
    </source>
</evidence>
<dbReference type="InterPro" id="IPR028889">
    <property type="entry name" value="USP"/>
</dbReference>
<feature type="compositionally biased region" description="Basic and acidic residues" evidence="8">
    <location>
        <begin position="15"/>
        <end position="24"/>
    </location>
</feature>
<feature type="region of interest" description="Disordered" evidence="8">
    <location>
        <begin position="1"/>
        <end position="68"/>
    </location>
</feature>
<evidence type="ECO:0000256" key="8">
    <source>
        <dbReference type="SAM" id="MobiDB-lite"/>
    </source>
</evidence>
<dbReference type="AlphaFoldDB" id="A0A8J9X064"/>
<dbReference type="EMBL" id="OU594942">
    <property type="protein sequence ID" value="CAG9276866.1"/>
    <property type="molecule type" value="Genomic_DNA"/>
</dbReference>
<feature type="domain" description="USP" evidence="9">
    <location>
        <begin position="243"/>
        <end position="593"/>
    </location>
</feature>